<keyword evidence="1" id="KW-0472">Membrane</keyword>
<name>A0A9P4MY85_9PLEO</name>
<protein>
    <submittedName>
        <fullName evidence="2">Uncharacterized protein</fullName>
    </submittedName>
</protein>
<evidence type="ECO:0000313" key="2">
    <source>
        <dbReference type="EMBL" id="KAF2258972.1"/>
    </source>
</evidence>
<comment type="caution">
    <text evidence="2">The sequence shown here is derived from an EMBL/GenBank/DDBJ whole genome shotgun (WGS) entry which is preliminary data.</text>
</comment>
<reference evidence="3" key="1">
    <citation type="journal article" date="2020" name="Stud. Mycol.">
        <title>101 Dothideomycetes genomes: A test case for predicting lifestyles and emergence of pathogens.</title>
        <authorList>
            <person name="Haridas S."/>
            <person name="Albert R."/>
            <person name="Binder M."/>
            <person name="Bloem J."/>
            <person name="LaButti K."/>
            <person name="Salamov A."/>
            <person name="Andreopoulos B."/>
            <person name="Baker S."/>
            <person name="Barry K."/>
            <person name="Bills G."/>
            <person name="Bluhm B."/>
            <person name="Cannon C."/>
            <person name="Castanera R."/>
            <person name="Culley D."/>
            <person name="Daum C."/>
            <person name="Ezra D."/>
            <person name="Gonzalez J."/>
            <person name="Henrissat B."/>
            <person name="Kuo A."/>
            <person name="Liang C."/>
            <person name="Lipzen A."/>
            <person name="Lutzoni F."/>
            <person name="Magnuson J."/>
            <person name="Mondo S."/>
            <person name="Nolan M."/>
            <person name="Ohm R."/>
            <person name="Pangilinan J."/>
            <person name="Park H.-J."/>
            <person name="Ramirez L."/>
            <person name="Alfaro M."/>
            <person name="Sun H."/>
            <person name="Tritt A."/>
            <person name="Yoshinaga Y."/>
            <person name="Zwiers L.-H."/>
            <person name="Turgeon B."/>
            <person name="Goodwin S."/>
            <person name="Spatafora J."/>
            <person name="Crous P."/>
            <person name="Grigoriev I."/>
        </authorList>
    </citation>
    <scope>NUCLEOTIDE SEQUENCE [LARGE SCALE GENOMIC DNA]</scope>
    <source>
        <strain evidence="3">CBS 304.66</strain>
    </source>
</reference>
<evidence type="ECO:0000256" key="1">
    <source>
        <dbReference type="SAM" id="Phobius"/>
    </source>
</evidence>
<dbReference type="Proteomes" id="UP000800093">
    <property type="component" value="Unassembled WGS sequence"/>
</dbReference>
<dbReference type="EMBL" id="ML986726">
    <property type="protein sequence ID" value="KAF2258972.1"/>
    <property type="molecule type" value="Genomic_DNA"/>
</dbReference>
<evidence type="ECO:0000313" key="3">
    <source>
        <dbReference type="Proteomes" id="UP000800093"/>
    </source>
</evidence>
<keyword evidence="1" id="KW-0812">Transmembrane</keyword>
<keyword evidence="3" id="KW-1185">Reference proteome</keyword>
<proteinExistence type="predicted"/>
<feature type="transmembrane region" description="Helical" evidence="1">
    <location>
        <begin position="6"/>
        <end position="27"/>
    </location>
</feature>
<organism evidence="2 3">
    <name type="scientific">Lojkania enalia</name>
    <dbReference type="NCBI Taxonomy" id="147567"/>
    <lineage>
        <taxon>Eukaryota</taxon>
        <taxon>Fungi</taxon>
        <taxon>Dikarya</taxon>
        <taxon>Ascomycota</taxon>
        <taxon>Pezizomycotina</taxon>
        <taxon>Dothideomycetes</taxon>
        <taxon>Pleosporomycetidae</taxon>
        <taxon>Pleosporales</taxon>
        <taxon>Pleosporales incertae sedis</taxon>
        <taxon>Lojkania</taxon>
    </lineage>
</organism>
<sequence length="289" mass="32095">MRQSGWWIGAVIYPVASYKVLFFCACYRTSSLAQLKPTEKHFISGPLATPDGRCFWGLKRFSALFVSDGEGLGPGYGVAWPLAKLSPPPVWSKDTHPTTTAAWVDPCTLKSHARGSNDGYTLSTTKPRRNAHATPRLPENVLQPSRQHFLAQERSATNRCPATATESGNCPNIRSWSRTHLHRHEHRHIPTPTGSLNMFEFRRYFNAQSSVTMTYPSLSVSLIIWPITSSMARTPDVSDHTSSGDDVTASSFGFEVSFRYIVDHTGRQGTHPTSDIETCYSRMISISGT</sequence>
<gene>
    <name evidence="2" type="ORF">CC78DRAFT_621411</name>
</gene>
<accession>A0A9P4MY85</accession>
<keyword evidence="1" id="KW-1133">Transmembrane helix</keyword>
<dbReference type="AlphaFoldDB" id="A0A9P4MY85"/>